<organism evidence="1 2">
    <name type="scientific">Peronosclerospora sorghi</name>
    <dbReference type="NCBI Taxonomy" id="230839"/>
    <lineage>
        <taxon>Eukaryota</taxon>
        <taxon>Sar</taxon>
        <taxon>Stramenopiles</taxon>
        <taxon>Oomycota</taxon>
        <taxon>Peronosporomycetes</taxon>
        <taxon>Peronosporales</taxon>
        <taxon>Peronosporaceae</taxon>
        <taxon>Peronosclerospora</taxon>
    </lineage>
</organism>
<keyword evidence="2" id="KW-1185">Reference proteome</keyword>
<sequence length="307" mass="35058">MMDESTGQEPFRLPIVQTPYFYIGTGFGSFRFLRTTPPRILVLLACCFTAASVRAAIPPTHAATVNMDPSHDRVDPSERRHLRAKVPDGSEEERGGLTPAQIEEIANKAAPNGFGLDELKALHGANLLENFKIDFHHVYYSYLWIQHFVTVSEEHPGNRVWMALGDVYFSKVLGKIPRTVQDLPQAHPDMEAMVKHFSEIFHIKDPMRGIYKVRWFLTYHGDIPIEGRSLAFMALGSELMEIIRVKCALFEVCTNEKVKPFRVQTIMDQFRQLNKHNYKSETDLLETAIKEAKEEAKKNRVSNQVLT</sequence>
<evidence type="ECO:0000313" key="2">
    <source>
        <dbReference type="Proteomes" id="UP001163321"/>
    </source>
</evidence>
<reference evidence="1 2" key="1">
    <citation type="journal article" date="2022" name="bioRxiv">
        <title>The genome of the oomycete Peronosclerospora sorghi, a cosmopolitan pathogen of maize and sorghum, is inflated with dispersed pseudogenes.</title>
        <authorList>
            <person name="Fletcher K."/>
            <person name="Martin F."/>
            <person name="Isakeit T."/>
            <person name="Cavanaugh K."/>
            <person name="Magill C."/>
            <person name="Michelmore R."/>
        </authorList>
    </citation>
    <scope>NUCLEOTIDE SEQUENCE [LARGE SCALE GENOMIC DNA]</scope>
    <source>
        <strain evidence="1">P6</strain>
    </source>
</reference>
<evidence type="ECO:0000313" key="1">
    <source>
        <dbReference type="EMBL" id="KAI9918448.1"/>
    </source>
</evidence>
<comment type="caution">
    <text evidence="1">The sequence shown here is derived from an EMBL/GenBank/DDBJ whole genome shotgun (WGS) entry which is preliminary data.</text>
</comment>
<protein>
    <submittedName>
        <fullName evidence="1">Uncharacterized protein</fullName>
    </submittedName>
</protein>
<proteinExistence type="predicted"/>
<dbReference type="Proteomes" id="UP001163321">
    <property type="component" value="Chromosome 12"/>
</dbReference>
<dbReference type="EMBL" id="CM047591">
    <property type="protein sequence ID" value="KAI9918448.1"/>
    <property type="molecule type" value="Genomic_DNA"/>
</dbReference>
<gene>
    <name evidence="1" type="ORF">PsorP6_011481</name>
</gene>
<name>A0ACC0WK38_9STRA</name>
<accession>A0ACC0WK38</accession>